<accession>A0ABV0YVC4</accession>
<gene>
    <name evidence="1" type="ORF">AMECASPLE_034241</name>
</gene>
<organism evidence="1 2">
    <name type="scientific">Ameca splendens</name>
    <dbReference type="NCBI Taxonomy" id="208324"/>
    <lineage>
        <taxon>Eukaryota</taxon>
        <taxon>Metazoa</taxon>
        <taxon>Chordata</taxon>
        <taxon>Craniata</taxon>
        <taxon>Vertebrata</taxon>
        <taxon>Euteleostomi</taxon>
        <taxon>Actinopterygii</taxon>
        <taxon>Neopterygii</taxon>
        <taxon>Teleostei</taxon>
        <taxon>Neoteleostei</taxon>
        <taxon>Acanthomorphata</taxon>
        <taxon>Ovalentaria</taxon>
        <taxon>Atherinomorphae</taxon>
        <taxon>Cyprinodontiformes</taxon>
        <taxon>Goodeidae</taxon>
        <taxon>Ameca</taxon>
    </lineage>
</organism>
<keyword evidence="2" id="KW-1185">Reference proteome</keyword>
<dbReference type="Proteomes" id="UP001469553">
    <property type="component" value="Unassembled WGS sequence"/>
</dbReference>
<evidence type="ECO:0000313" key="1">
    <source>
        <dbReference type="EMBL" id="MEQ2297380.1"/>
    </source>
</evidence>
<proteinExistence type="predicted"/>
<evidence type="ECO:0000313" key="2">
    <source>
        <dbReference type="Proteomes" id="UP001469553"/>
    </source>
</evidence>
<protein>
    <submittedName>
        <fullName evidence="1">Uncharacterized protein</fullName>
    </submittedName>
</protein>
<comment type="caution">
    <text evidence="1">The sequence shown here is derived from an EMBL/GenBank/DDBJ whole genome shotgun (WGS) entry which is preliminary data.</text>
</comment>
<dbReference type="EMBL" id="JAHRIP010042426">
    <property type="protein sequence ID" value="MEQ2297380.1"/>
    <property type="molecule type" value="Genomic_DNA"/>
</dbReference>
<reference evidence="1 2" key="1">
    <citation type="submission" date="2021-06" db="EMBL/GenBank/DDBJ databases">
        <authorList>
            <person name="Palmer J.M."/>
        </authorList>
    </citation>
    <scope>NUCLEOTIDE SEQUENCE [LARGE SCALE GENOMIC DNA]</scope>
    <source>
        <strain evidence="1 2">AS_MEX2019</strain>
        <tissue evidence="1">Muscle</tissue>
    </source>
</reference>
<sequence length="163" mass="18399">MMVLKQLHIGYLHHVCITYMYFGAAKTSGPQAFATVSPCQSLTLTGIKVYQGSKKLQCQIIMTCHPVIQKHRVMHRFPTPNLLLHTASQLTKEKEKPLWFLYAPKKKKFGCIKTFIHSSSVPLILLWVTGELVPISIRVHPGQVANSSQGNTETYRTNTLIHT</sequence>
<name>A0ABV0YVC4_9TELE</name>